<dbReference type="PANTHER" id="PTHR43674">
    <property type="entry name" value="NITRILASE C965.09-RELATED"/>
    <property type="match status" value="1"/>
</dbReference>
<dbReference type="GO" id="GO:0033388">
    <property type="term" value="P:putrescine biosynthetic process from arginine"/>
    <property type="evidence" value="ECO:0007669"/>
    <property type="project" value="TreeGrafter"/>
</dbReference>
<dbReference type="Proteomes" id="UP000219440">
    <property type="component" value="Unassembled WGS sequence"/>
</dbReference>
<dbReference type="GO" id="GO:0050126">
    <property type="term" value="F:N-carbamoylputrescine amidase activity"/>
    <property type="evidence" value="ECO:0007669"/>
    <property type="project" value="TreeGrafter"/>
</dbReference>
<protein>
    <submittedName>
        <fullName evidence="4">Predicted amidohydrolase</fullName>
    </submittedName>
</protein>
<organism evidence="4 5">
    <name type="scientific">Salinibacterium xinjiangense</name>
    <dbReference type="NCBI Taxonomy" id="386302"/>
    <lineage>
        <taxon>Bacteria</taxon>
        <taxon>Bacillati</taxon>
        <taxon>Actinomycetota</taxon>
        <taxon>Actinomycetes</taxon>
        <taxon>Micrococcales</taxon>
        <taxon>Microbacteriaceae</taxon>
        <taxon>Salinibacterium</taxon>
    </lineage>
</organism>
<dbReference type="Pfam" id="PF00795">
    <property type="entry name" value="CN_hydrolase"/>
    <property type="match status" value="1"/>
</dbReference>
<dbReference type="PANTHER" id="PTHR43674:SF2">
    <property type="entry name" value="BETA-UREIDOPROPIONASE"/>
    <property type="match status" value="1"/>
</dbReference>
<evidence type="ECO:0000259" key="3">
    <source>
        <dbReference type="PROSITE" id="PS50263"/>
    </source>
</evidence>
<keyword evidence="2 4" id="KW-0378">Hydrolase</keyword>
<sequence length="269" mass="28506">MVRAVELAPILGDLSGNIGRITEAIAQAVSDGVQLLVLPELATTGYYLVSREAALAASLRTDAPQFTRWAAMLAPDTVVVVGFAERRGDIAYNSAAVLSSGGLLALYRKVHLWDEEKSIFAAGDETQPVVETPLGRIGVLICYDLEFPEVPRSLALRGAELLVVPTNWPLLARPEGEHPPEVIQAMAAARASAIPVVCCDRCGIEAGKLWTEGTTIIGSDGWAAGVRNSHVVTATVTLNAGAGQIGPRNHVIADRRPNHYAALVTGDEQ</sequence>
<accession>A0A2C8Z6F2</accession>
<dbReference type="PROSITE" id="PS01227">
    <property type="entry name" value="UPF0012"/>
    <property type="match status" value="1"/>
</dbReference>
<evidence type="ECO:0000313" key="4">
    <source>
        <dbReference type="EMBL" id="SOE59335.1"/>
    </source>
</evidence>
<evidence type="ECO:0000256" key="1">
    <source>
        <dbReference type="ARBA" id="ARBA00010613"/>
    </source>
</evidence>
<dbReference type="Gene3D" id="3.60.110.10">
    <property type="entry name" value="Carbon-nitrogen hydrolase"/>
    <property type="match status" value="1"/>
</dbReference>
<proteinExistence type="inferred from homology"/>
<feature type="domain" description="CN hydrolase" evidence="3">
    <location>
        <begin position="1"/>
        <end position="238"/>
    </location>
</feature>
<dbReference type="InterPro" id="IPR050345">
    <property type="entry name" value="Aliph_Amidase/BUP"/>
</dbReference>
<gene>
    <name evidence="4" type="ORF">SAMN06296378_0924</name>
</gene>
<name>A0A2C8Z6F2_9MICO</name>
<comment type="similarity">
    <text evidence="1">Belongs to the carbon-nitrogen hydrolase superfamily. NIT1/NIT2 family.</text>
</comment>
<evidence type="ECO:0000313" key="5">
    <source>
        <dbReference type="Proteomes" id="UP000219440"/>
    </source>
</evidence>
<dbReference type="PROSITE" id="PS50263">
    <property type="entry name" value="CN_HYDROLASE"/>
    <property type="match status" value="1"/>
</dbReference>
<reference evidence="4 5" key="1">
    <citation type="submission" date="2017-09" db="EMBL/GenBank/DDBJ databases">
        <authorList>
            <person name="Ehlers B."/>
            <person name="Leendertz F.H."/>
        </authorList>
    </citation>
    <scope>NUCLEOTIDE SEQUENCE [LARGE SCALE GENOMIC DNA]</scope>
    <source>
        <strain evidence="4 5">CGMCC 1.05381</strain>
    </source>
</reference>
<dbReference type="InterPro" id="IPR001110">
    <property type="entry name" value="UPF0012_CS"/>
</dbReference>
<dbReference type="AlphaFoldDB" id="A0A2C8Z6F2"/>
<dbReference type="InterPro" id="IPR003010">
    <property type="entry name" value="C-N_Hydrolase"/>
</dbReference>
<evidence type="ECO:0000256" key="2">
    <source>
        <dbReference type="ARBA" id="ARBA00022801"/>
    </source>
</evidence>
<dbReference type="SUPFAM" id="SSF56317">
    <property type="entry name" value="Carbon-nitrogen hydrolase"/>
    <property type="match status" value="1"/>
</dbReference>
<dbReference type="EMBL" id="OCST01000002">
    <property type="protein sequence ID" value="SOE59335.1"/>
    <property type="molecule type" value="Genomic_DNA"/>
</dbReference>
<keyword evidence="5" id="KW-1185">Reference proteome</keyword>
<dbReference type="InterPro" id="IPR036526">
    <property type="entry name" value="C-N_Hydrolase_sf"/>
</dbReference>